<sequence>MKPIFEVTVYVYDRTDYLIRAESILCSNRKAAEDMAENLASIYVKNEFQDEWNDYVESDLNLNFDDDSNLISIRLQDKDIPEVTRLFIGIEQKQIFEDVRSYLDDRVKQNIENVPVDELDTNEKLKNNG</sequence>
<name>A0AAX3XC28_9LACO</name>
<dbReference type="EMBL" id="CP123973">
    <property type="protein sequence ID" value="WII29845.1"/>
    <property type="molecule type" value="Genomic_DNA"/>
</dbReference>
<gene>
    <name evidence="1" type="ORF">QFE45_11320</name>
</gene>
<evidence type="ECO:0000313" key="2">
    <source>
        <dbReference type="Proteomes" id="UP001231316"/>
    </source>
</evidence>
<keyword evidence="1" id="KW-0614">Plasmid</keyword>
<dbReference type="RefSeq" id="WP_284650837.1">
    <property type="nucleotide sequence ID" value="NZ_CP123973.1"/>
</dbReference>
<accession>A0AAX3XC28</accession>
<evidence type="ECO:0000313" key="1">
    <source>
        <dbReference type="EMBL" id="WII29845.1"/>
    </source>
</evidence>
<proteinExistence type="predicted"/>
<protein>
    <submittedName>
        <fullName evidence="1">Uncharacterized protein</fullName>
    </submittedName>
</protein>
<dbReference type="AlphaFoldDB" id="A0AAX3XC28"/>
<geneLocation type="plasmid" evidence="1 2">
    <name>unnamed2</name>
</geneLocation>
<organism evidence="1 2">
    <name type="scientific">Ligilactobacillus salivarius</name>
    <dbReference type="NCBI Taxonomy" id="1624"/>
    <lineage>
        <taxon>Bacteria</taxon>
        <taxon>Bacillati</taxon>
        <taxon>Bacillota</taxon>
        <taxon>Bacilli</taxon>
        <taxon>Lactobacillales</taxon>
        <taxon>Lactobacillaceae</taxon>
        <taxon>Ligilactobacillus</taxon>
    </lineage>
</organism>
<dbReference type="Proteomes" id="UP001231316">
    <property type="component" value="Plasmid unnamed2"/>
</dbReference>
<reference evidence="1" key="1">
    <citation type="submission" date="2023-04" db="EMBL/GenBank/DDBJ databases">
        <title>Four porcine-derived lactic acid bacteria strains analyses and their evaluation as potential probiotics based on genomics.</title>
        <authorList>
            <person name="Niu D."/>
        </authorList>
    </citation>
    <scope>NUCLEOTIDE SEQUENCE</scope>
    <source>
        <strain evidence="1">ZSA5</strain>
        <plasmid evidence="1">unnamed2</plasmid>
    </source>
</reference>